<keyword evidence="3" id="KW-0862">Zinc</keyword>
<accession>A7SBM3</accession>
<feature type="compositionally biased region" description="Pro residues" evidence="4">
    <location>
        <begin position="91"/>
        <end position="105"/>
    </location>
</feature>
<dbReference type="PhylomeDB" id="A7SBM3"/>
<evidence type="ECO:0008006" key="9">
    <source>
        <dbReference type="Google" id="ProtNLM"/>
    </source>
</evidence>
<dbReference type="Gene3D" id="6.10.140.2220">
    <property type="match status" value="1"/>
</dbReference>
<gene>
    <name evidence="7" type="ORF">NEMVEDRAFT_v1g244148</name>
</gene>
<evidence type="ECO:0000256" key="2">
    <source>
        <dbReference type="ARBA" id="ARBA00022771"/>
    </source>
</evidence>
<dbReference type="InterPro" id="IPR038825">
    <property type="entry name" value="Apical_junction"/>
</dbReference>
<name>A7SBM3_NEMVE</name>
<proteinExistence type="predicted"/>
<dbReference type="EMBL" id="DS469617">
    <property type="protein sequence ID" value="EDO38896.1"/>
    <property type="molecule type" value="Genomic_DNA"/>
</dbReference>
<dbReference type="HOGENOM" id="CLU_819651_0_0_1"/>
<dbReference type="SUPFAM" id="SSF144232">
    <property type="entry name" value="HIT/MYND zinc finger-like"/>
    <property type="match status" value="1"/>
</dbReference>
<dbReference type="InParanoid" id="A7SBM3"/>
<evidence type="ECO:0000259" key="5">
    <source>
        <dbReference type="Pfam" id="PF01753"/>
    </source>
</evidence>
<dbReference type="eggNOG" id="ENOG502QQYV">
    <property type="taxonomic scope" value="Eukaryota"/>
</dbReference>
<dbReference type="AlphaFoldDB" id="A7SBM3"/>
<keyword evidence="8" id="KW-1185">Reference proteome</keyword>
<keyword evidence="2" id="KW-0863">Zinc-finger</keyword>
<organism evidence="7 8">
    <name type="scientific">Nematostella vectensis</name>
    <name type="common">Starlet sea anemone</name>
    <dbReference type="NCBI Taxonomy" id="45351"/>
    <lineage>
        <taxon>Eukaryota</taxon>
        <taxon>Metazoa</taxon>
        <taxon>Cnidaria</taxon>
        <taxon>Anthozoa</taxon>
        <taxon>Hexacorallia</taxon>
        <taxon>Actiniaria</taxon>
        <taxon>Edwardsiidae</taxon>
        <taxon>Nematostella</taxon>
    </lineage>
</organism>
<dbReference type="OrthoDB" id="6431454at2759"/>
<dbReference type="PANTHER" id="PTHR21517">
    <property type="entry name" value="APICAL JUNCTION COMPONENT 1 HOMOLOG"/>
    <property type="match status" value="1"/>
</dbReference>
<sequence length="339" mass="38564">MYLCVGKNSSKRNARRTPDYTDILPISPTKIIKPKFMDTGEQNGFIAGYTKPKGGRLHRLHSLNLDVNANEHTNEGESKSSTLPRRHTTKSPPPKPPRVIPPKPPRLMEKKVFTCENPHCQKKEELLGIVELTFKSCKACFTHYCSPECRILHWPEHRLDCQYGNIECQMVEILNLCQTSPKVHFFLSEITRKNYTRKGRGALMLIFLSPTSAELFVKSGTEFFNDRRNTPSYSSMREIKNAGVHSKYQKELLEAVGNYSPIHEFVINVAIVVGRTIQTTPVPRNKVAAVIRHIKVPLHPEFNSRTLSPQNSQEHMSPVSPQKLSDIEVLGNTVRRKSL</sequence>
<dbReference type="GO" id="GO:0045216">
    <property type="term" value="P:cell-cell junction organization"/>
    <property type="evidence" value="ECO:0007669"/>
    <property type="project" value="InterPro"/>
</dbReference>
<reference evidence="7 8" key="1">
    <citation type="journal article" date="2007" name="Science">
        <title>Sea anemone genome reveals ancestral eumetazoan gene repertoire and genomic organization.</title>
        <authorList>
            <person name="Putnam N.H."/>
            <person name="Srivastava M."/>
            <person name="Hellsten U."/>
            <person name="Dirks B."/>
            <person name="Chapman J."/>
            <person name="Salamov A."/>
            <person name="Terry A."/>
            <person name="Shapiro H."/>
            <person name="Lindquist E."/>
            <person name="Kapitonov V.V."/>
            <person name="Jurka J."/>
            <person name="Genikhovich G."/>
            <person name="Grigoriev I.V."/>
            <person name="Lucas S.M."/>
            <person name="Steele R.E."/>
            <person name="Finnerty J.R."/>
            <person name="Technau U."/>
            <person name="Martindale M.Q."/>
            <person name="Rokhsar D.S."/>
        </authorList>
    </citation>
    <scope>NUCLEOTIDE SEQUENCE [LARGE SCALE GENOMIC DNA]</scope>
    <source>
        <strain evidence="8">CH2 X CH6</strain>
    </source>
</reference>
<evidence type="ECO:0000259" key="6">
    <source>
        <dbReference type="Pfam" id="PF26649"/>
    </source>
</evidence>
<feature type="region of interest" description="Disordered" evidence="4">
    <location>
        <begin position="302"/>
        <end position="324"/>
    </location>
</feature>
<dbReference type="STRING" id="45351.A7SBM3"/>
<evidence type="ECO:0000313" key="7">
    <source>
        <dbReference type="EMBL" id="EDO38896.1"/>
    </source>
</evidence>
<dbReference type="OMA" id="CFTHYCS"/>
<keyword evidence="1" id="KW-0479">Metal-binding</keyword>
<feature type="region of interest" description="Disordered" evidence="4">
    <location>
        <begin position="1"/>
        <end position="20"/>
    </location>
</feature>
<dbReference type="InterPro" id="IPR002893">
    <property type="entry name" value="Znf_MYND"/>
</dbReference>
<dbReference type="GO" id="GO:0008270">
    <property type="term" value="F:zinc ion binding"/>
    <property type="evidence" value="ECO:0007669"/>
    <property type="project" value="UniProtKB-KW"/>
</dbReference>
<dbReference type="InterPro" id="IPR058586">
    <property type="entry name" value="Ajm-1"/>
</dbReference>
<protein>
    <recommendedName>
        <fullName evidence="9">MYND-type domain-containing protein</fullName>
    </recommendedName>
</protein>
<dbReference type="KEGG" id="nve:5510496"/>
<feature type="domain" description="Apical junction molecule ajm1 alpha/beta" evidence="6">
    <location>
        <begin position="163"/>
        <end position="279"/>
    </location>
</feature>
<feature type="compositionally biased region" description="Polar residues" evidence="4">
    <location>
        <begin position="303"/>
        <end position="323"/>
    </location>
</feature>
<feature type="region of interest" description="Disordered" evidence="4">
    <location>
        <begin position="67"/>
        <end position="105"/>
    </location>
</feature>
<evidence type="ECO:0000256" key="3">
    <source>
        <dbReference type="ARBA" id="ARBA00022833"/>
    </source>
</evidence>
<dbReference type="PANTHER" id="PTHR21517:SF3">
    <property type="entry name" value="APICAL JUNCTION COMPONENT 1 HOMOLOG"/>
    <property type="match status" value="1"/>
</dbReference>
<dbReference type="Proteomes" id="UP000001593">
    <property type="component" value="Unassembled WGS sequence"/>
</dbReference>
<evidence type="ECO:0000313" key="8">
    <source>
        <dbReference type="Proteomes" id="UP000001593"/>
    </source>
</evidence>
<evidence type="ECO:0000256" key="4">
    <source>
        <dbReference type="SAM" id="MobiDB-lite"/>
    </source>
</evidence>
<feature type="domain" description="MYND-type" evidence="5">
    <location>
        <begin position="119"/>
        <end position="161"/>
    </location>
</feature>
<dbReference type="Pfam" id="PF26649">
    <property type="entry name" value="Ajm-1"/>
    <property type="match status" value="1"/>
</dbReference>
<evidence type="ECO:0000256" key="1">
    <source>
        <dbReference type="ARBA" id="ARBA00022723"/>
    </source>
</evidence>
<dbReference type="Pfam" id="PF01753">
    <property type="entry name" value="zf-MYND"/>
    <property type="match status" value="1"/>
</dbReference>